<dbReference type="InterPro" id="IPR039968">
    <property type="entry name" value="BcerS-like"/>
</dbReference>
<dbReference type="PANTHER" id="PTHR41368">
    <property type="entry name" value="PROTEIN YGHO"/>
    <property type="match status" value="1"/>
</dbReference>
<proteinExistence type="predicted"/>
<dbReference type="GO" id="GO:0016491">
    <property type="term" value="F:oxidoreductase activity"/>
    <property type="evidence" value="ECO:0007669"/>
    <property type="project" value="InterPro"/>
</dbReference>
<evidence type="ECO:0000313" key="2">
    <source>
        <dbReference type="Proteomes" id="UP000535437"/>
    </source>
</evidence>
<dbReference type="PANTHER" id="PTHR41368:SF1">
    <property type="entry name" value="PROTEIN YGHO"/>
    <property type="match status" value="1"/>
</dbReference>
<reference evidence="1 2" key="1">
    <citation type="submission" date="2020-07" db="EMBL/GenBank/DDBJ databases">
        <title>Sequencing the genomes of 1000 actinobacteria strains.</title>
        <authorList>
            <person name="Klenk H.-P."/>
        </authorList>
    </citation>
    <scope>NUCLEOTIDE SEQUENCE [LARGE SCALE GENOMIC DNA]</scope>
    <source>
        <strain evidence="1 2">DSM 15475</strain>
    </source>
</reference>
<dbReference type="InterPro" id="IPR016181">
    <property type="entry name" value="Acyl_CoA_acyltransferase"/>
</dbReference>
<dbReference type="EMBL" id="JACCFY010000001">
    <property type="protein sequence ID" value="NYJ76795.1"/>
    <property type="molecule type" value="Genomic_DNA"/>
</dbReference>
<dbReference type="AlphaFoldDB" id="A0A7Z0GIU7"/>
<keyword evidence="2" id="KW-1185">Reference proteome</keyword>
<dbReference type="Proteomes" id="UP000535437">
    <property type="component" value="Unassembled WGS sequence"/>
</dbReference>
<gene>
    <name evidence="1" type="ORF">HNR09_000206</name>
</gene>
<dbReference type="Gene3D" id="3.40.109.10">
    <property type="entry name" value="NADH Oxidase"/>
    <property type="match status" value="1"/>
</dbReference>
<dbReference type="InterPro" id="IPR000415">
    <property type="entry name" value="Nitroreductase-like"/>
</dbReference>
<dbReference type="RefSeq" id="WP_179540361.1">
    <property type="nucleotide sequence ID" value="NZ_BAAALL010000010.1"/>
</dbReference>
<dbReference type="SUPFAM" id="SSF55729">
    <property type="entry name" value="Acyl-CoA N-acyltransferases (Nat)"/>
    <property type="match status" value="1"/>
</dbReference>
<comment type="caution">
    <text evidence="1">The sequence shown here is derived from an EMBL/GenBank/DDBJ whole genome shotgun (WGS) entry which is preliminary data.</text>
</comment>
<sequence length="681" mass="73866">MQTSRLTLEEVRTPAACEEFLALPATDPREVPVLADDVRAWFRGEHPHVDSVVLLLVRDESGAPVGRCLTHRSSEADAVLAAGLGPGPFQLFGAVAAGSAEALRALLDEVFRRAQAAGAAGVFGPVTLLPNQLGGALTAGFEDAGFFDSPWTPALLAESLTAAGFQPWYPAATWEIPVRHIPPEKRRRPTKTELAAAGVRRLPASRLRLRGPRGQVELMRQALNASFAQLPYYTSISRRQMTRQTAGLELLMDPRLVVMLGDGSGDLASFALVVPDPAPLLRRSRGELGLRQLPALLRRGRLRDAVLIVQGTRPDRQGEGLLTLVARELFAALHAGGWDHLRVTFIGEENHGSSAVFAKAGGRPLHRLSFFHRRLPRPGRSPDPQSWCLIAARAPSAHNTQPWEPQLLDDGAEPRIELTVDPARTLPVGDPDHRDLHLSLGAWIESFAVAAAAEGQQVRIDDVRGAGPEIRIVLTWTAGEAQEVTADVDDVLTRRVHRGTLLPPGELHLPEGFQSLDALDADPLERRAGRHLASSPSLVAELLDWLRLDPSDPRWHEDGLSAECLQLPRTLRRGLNLGLRGLRPVLPPLLGRFSPPLAGAGTGVPVVMEARDLSPAGLVEAGRRLQRLWLELHRQGMAASPASQVIDCPATVGSLGVDHPVAYFRVGIPDDVPPRSARRHR</sequence>
<evidence type="ECO:0008006" key="3">
    <source>
        <dbReference type="Google" id="ProtNLM"/>
    </source>
</evidence>
<name>A0A7Z0GIU7_9MICC</name>
<protein>
    <recommendedName>
        <fullName evidence="3">N-acetyltransferase domain-containing protein</fullName>
    </recommendedName>
</protein>
<dbReference type="Gene3D" id="3.40.630.30">
    <property type="match status" value="1"/>
</dbReference>
<evidence type="ECO:0000313" key="1">
    <source>
        <dbReference type="EMBL" id="NYJ76795.1"/>
    </source>
</evidence>
<organism evidence="1 2">
    <name type="scientific">Nesterenkonia xinjiangensis</name>
    <dbReference type="NCBI Taxonomy" id="225327"/>
    <lineage>
        <taxon>Bacteria</taxon>
        <taxon>Bacillati</taxon>
        <taxon>Actinomycetota</taxon>
        <taxon>Actinomycetes</taxon>
        <taxon>Micrococcales</taxon>
        <taxon>Micrococcaceae</taxon>
        <taxon>Nesterenkonia</taxon>
    </lineage>
</organism>
<accession>A0A7Z0GIU7</accession>